<dbReference type="InterPro" id="IPR016446">
    <property type="entry name" value="Flavin_OxRdtase_Frp"/>
</dbReference>
<gene>
    <name evidence="7" type="ORF">CAL29_12270</name>
</gene>
<keyword evidence="8" id="KW-1185">Reference proteome</keyword>
<dbReference type="EMBL" id="NEVM01000002">
    <property type="protein sequence ID" value="OZI34304.1"/>
    <property type="molecule type" value="Genomic_DNA"/>
</dbReference>
<reference evidence="8" key="1">
    <citation type="submission" date="2017-05" db="EMBL/GenBank/DDBJ databases">
        <title>Complete and WGS of Bordetella genogroups.</title>
        <authorList>
            <person name="Spilker T."/>
            <person name="Lipuma J."/>
        </authorList>
    </citation>
    <scope>NUCLEOTIDE SEQUENCE [LARGE SCALE GENOMIC DNA]</scope>
    <source>
        <strain evidence="8">AU16122</strain>
    </source>
</reference>
<accession>A0A261SA73</accession>
<organism evidence="7 8">
    <name type="scientific">Bordetella genomosp. 10</name>
    <dbReference type="NCBI Taxonomy" id="1416804"/>
    <lineage>
        <taxon>Bacteria</taxon>
        <taxon>Pseudomonadati</taxon>
        <taxon>Pseudomonadota</taxon>
        <taxon>Betaproteobacteria</taxon>
        <taxon>Burkholderiales</taxon>
        <taxon>Alcaligenaceae</taxon>
        <taxon>Bordetella</taxon>
    </lineage>
</organism>
<sequence>MTVSKPAATPSPAVRALLADRYGAEAGGAYPVIDNPTIRLALGHRSVRAFAPTPLAPEVLPTLVAAAQSASTSSNLQVWSVIAVRDPVHKARLAVGTRNEGFVRQAPLFLVWLADFAHARQVSGQRGTEIDGGDFVESIVLASVEAGLAAQNAVLAAESLGLGAVYVGAIRSHVRTLAADLKLPPHVFPVFGTAVGHVDEAVPHHVKPRLPQAAVLHHEHYDGGGQLDAVEIYDRALDAFWKKQSIEHPSWTDHILNRLKANPADQRYDLRAILNELGFLLR</sequence>
<keyword evidence="4 5" id="KW-0560">Oxidoreductase</keyword>
<dbReference type="PANTHER" id="PTHR43425:SF2">
    <property type="entry name" value="OXYGEN-INSENSITIVE NADPH NITROREDUCTASE"/>
    <property type="match status" value="1"/>
</dbReference>
<dbReference type="RefSeq" id="WP_094853302.1">
    <property type="nucleotide sequence ID" value="NZ_NEVM01000002.1"/>
</dbReference>
<dbReference type="Pfam" id="PF00881">
    <property type="entry name" value="Nitroreductase"/>
    <property type="match status" value="1"/>
</dbReference>
<evidence type="ECO:0000313" key="7">
    <source>
        <dbReference type="EMBL" id="OZI34304.1"/>
    </source>
</evidence>
<proteinExistence type="inferred from homology"/>
<evidence type="ECO:0000256" key="2">
    <source>
        <dbReference type="ARBA" id="ARBA00022630"/>
    </source>
</evidence>
<keyword evidence="2 5" id="KW-0285">Flavoprotein</keyword>
<protein>
    <recommendedName>
        <fullName evidence="6">Nitroreductase domain-containing protein</fullName>
    </recommendedName>
</protein>
<evidence type="ECO:0000256" key="4">
    <source>
        <dbReference type="ARBA" id="ARBA00023002"/>
    </source>
</evidence>
<comment type="caution">
    <text evidence="7">The sequence shown here is derived from an EMBL/GenBank/DDBJ whole genome shotgun (WGS) entry which is preliminary data.</text>
</comment>
<dbReference type="AlphaFoldDB" id="A0A261SA73"/>
<evidence type="ECO:0000256" key="1">
    <source>
        <dbReference type="ARBA" id="ARBA00008366"/>
    </source>
</evidence>
<dbReference type="GO" id="GO:0016491">
    <property type="term" value="F:oxidoreductase activity"/>
    <property type="evidence" value="ECO:0007669"/>
    <property type="project" value="UniProtKB-UniRule"/>
</dbReference>
<evidence type="ECO:0000256" key="5">
    <source>
        <dbReference type="PIRNR" id="PIRNR005426"/>
    </source>
</evidence>
<evidence type="ECO:0000256" key="3">
    <source>
        <dbReference type="ARBA" id="ARBA00022643"/>
    </source>
</evidence>
<keyword evidence="5" id="KW-0521">NADP</keyword>
<name>A0A261SA73_9BORD</name>
<dbReference type="SUPFAM" id="SSF55469">
    <property type="entry name" value="FMN-dependent nitroreductase-like"/>
    <property type="match status" value="1"/>
</dbReference>
<dbReference type="PIRSF" id="PIRSF005426">
    <property type="entry name" value="Frp"/>
    <property type="match status" value="1"/>
</dbReference>
<dbReference type="OrthoDB" id="3181400at2"/>
<dbReference type="Proteomes" id="UP000216020">
    <property type="component" value="Unassembled WGS sequence"/>
</dbReference>
<comment type="similarity">
    <text evidence="1 5">Belongs to the flavin oxidoreductase frp family.</text>
</comment>
<keyword evidence="3 5" id="KW-0288">FMN</keyword>
<evidence type="ECO:0000313" key="8">
    <source>
        <dbReference type="Proteomes" id="UP000216020"/>
    </source>
</evidence>
<evidence type="ECO:0000259" key="6">
    <source>
        <dbReference type="Pfam" id="PF00881"/>
    </source>
</evidence>
<dbReference type="Gene3D" id="3.40.109.10">
    <property type="entry name" value="NADH Oxidase"/>
    <property type="match status" value="1"/>
</dbReference>
<dbReference type="PANTHER" id="PTHR43425">
    <property type="entry name" value="OXYGEN-INSENSITIVE NADPH NITROREDUCTASE"/>
    <property type="match status" value="1"/>
</dbReference>
<dbReference type="InterPro" id="IPR000415">
    <property type="entry name" value="Nitroreductase-like"/>
</dbReference>
<dbReference type="InterPro" id="IPR029479">
    <property type="entry name" value="Nitroreductase"/>
</dbReference>
<feature type="domain" description="Nitroreductase" evidence="6">
    <location>
        <begin position="43"/>
        <end position="197"/>
    </location>
</feature>